<dbReference type="KEGG" id="doa:AXF15_10795"/>
<dbReference type="AlphaFoldDB" id="A0A109W6D4"/>
<dbReference type="RefSeq" id="WP_066607271.1">
    <property type="nucleotide sequence ID" value="NZ_CP014230.1"/>
</dbReference>
<gene>
    <name evidence="1" type="ORF">AXF15_10795</name>
</gene>
<evidence type="ECO:0000313" key="1">
    <source>
        <dbReference type="EMBL" id="AMD93541.1"/>
    </source>
</evidence>
<protein>
    <submittedName>
        <fullName evidence="1">Uncharacterized protein</fullName>
    </submittedName>
</protein>
<reference evidence="2" key="1">
    <citation type="submission" date="2016-02" db="EMBL/GenBank/DDBJ databases">
        <authorList>
            <person name="Holder M.E."/>
            <person name="Ajami N.J."/>
            <person name="Petrosino J.F."/>
        </authorList>
    </citation>
    <scope>NUCLEOTIDE SEQUENCE [LARGE SCALE GENOMIC DNA]</scope>
    <source>
        <strain evidence="2">DSM 12838</strain>
    </source>
</reference>
<dbReference type="OrthoDB" id="5471126at2"/>
<proteinExistence type="predicted"/>
<accession>A0A109W6D4</accession>
<dbReference type="Proteomes" id="UP000063964">
    <property type="component" value="Chromosome"/>
</dbReference>
<dbReference type="EMBL" id="CP014230">
    <property type="protein sequence ID" value="AMD93541.1"/>
    <property type="molecule type" value="Genomic_DNA"/>
</dbReference>
<sequence>MSEKSHAQSIADALFRMIQAAKDQGVAVDKGFRNQAMSEPDITLAYLFLNKTDLFKIPALPMQVKSQVLRSNALAVIETRNGKNTWRTAGVHLIWSGAAPCSEVASAGEMLEGIRIQGLTAFAAQLKAVRGSRAHSIEPSIRPADEE</sequence>
<dbReference type="STRING" id="888061.AXF15_10795"/>
<organism evidence="1 2">
    <name type="scientific">Desulfomicrobium orale DSM 12838</name>
    <dbReference type="NCBI Taxonomy" id="888061"/>
    <lineage>
        <taxon>Bacteria</taxon>
        <taxon>Pseudomonadati</taxon>
        <taxon>Thermodesulfobacteriota</taxon>
        <taxon>Desulfovibrionia</taxon>
        <taxon>Desulfovibrionales</taxon>
        <taxon>Desulfomicrobiaceae</taxon>
        <taxon>Desulfomicrobium</taxon>
    </lineage>
</organism>
<keyword evidence="2" id="KW-1185">Reference proteome</keyword>
<evidence type="ECO:0000313" key="2">
    <source>
        <dbReference type="Proteomes" id="UP000063964"/>
    </source>
</evidence>
<name>A0A109W6D4_9BACT</name>